<dbReference type="InterPro" id="IPR035412">
    <property type="entry name" value="Terminase_L_N"/>
</dbReference>
<name>A0A3P1CJD1_9BACT</name>
<dbReference type="OrthoDB" id="9768556at2"/>
<accession>A0A3P1CJD1</accession>
<dbReference type="RefSeq" id="WP_124907350.1">
    <property type="nucleotide sequence ID" value="NZ_RQJP01000003.1"/>
</dbReference>
<organism evidence="2 3">
    <name type="scientific">Larkinella knui</name>
    <dbReference type="NCBI Taxonomy" id="2025310"/>
    <lineage>
        <taxon>Bacteria</taxon>
        <taxon>Pseudomonadati</taxon>
        <taxon>Bacteroidota</taxon>
        <taxon>Cytophagia</taxon>
        <taxon>Cytophagales</taxon>
        <taxon>Spirosomataceae</taxon>
        <taxon>Larkinella</taxon>
    </lineage>
</organism>
<gene>
    <name evidence="2" type="ORF">EHT87_14340</name>
</gene>
<dbReference type="InterPro" id="IPR052380">
    <property type="entry name" value="Viral_DNA_packaging_terminase"/>
</dbReference>
<evidence type="ECO:0000313" key="2">
    <source>
        <dbReference type="EMBL" id="RRB13452.1"/>
    </source>
</evidence>
<dbReference type="Gene3D" id="3.30.420.280">
    <property type="match status" value="1"/>
</dbReference>
<dbReference type="PANTHER" id="PTHR39184:SF1">
    <property type="entry name" value="PBSX PHAGE TERMINASE LARGE SUBUNIT"/>
    <property type="match status" value="1"/>
</dbReference>
<dbReference type="PANTHER" id="PTHR39184">
    <property type="match status" value="1"/>
</dbReference>
<evidence type="ECO:0000313" key="3">
    <source>
        <dbReference type="Proteomes" id="UP000274271"/>
    </source>
</evidence>
<dbReference type="AlphaFoldDB" id="A0A3P1CJD1"/>
<comment type="caution">
    <text evidence="2">The sequence shown here is derived from an EMBL/GenBank/DDBJ whole genome shotgun (WGS) entry which is preliminary data.</text>
</comment>
<feature type="domain" description="Phage terminase large subunit N-terminal" evidence="1">
    <location>
        <begin position="24"/>
        <end position="237"/>
    </location>
</feature>
<dbReference type="PROSITE" id="PS50096">
    <property type="entry name" value="IQ"/>
    <property type="match status" value="1"/>
</dbReference>
<keyword evidence="3" id="KW-1185">Reference proteome</keyword>
<dbReference type="InterPro" id="IPR027417">
    <property type="entry name" value="P-loop_NTPase"/>
</dbReference>
<evidence type="ECO:0000259" key="1">
    <source>
        <dbReference type="Pfam" id="PF04466"/>
    </source>
</evidence>
<dbReference type="Pfam" id="PF04466">
    <property type="entry name" value="Terminase_3"/>
    <property type="match status" value="1"/>
</dbReference>
<dbReference type="EMBL" id="RQJP01000003">
    <property type="protein sequence ID" value="RRB13452.1"/>
    <property type="molecule type" value="Genomic_DNA"/>
</dbReference>
<reference evidence="2 3" key="1">
    <citation type="submission" date="2018-11" db="EMBL/GenBank/DDBJ databases">
        <authorList>
            <person name="Zhou Z."/>
            <person name="Wang G."/>
        </authorList>
    </citation>
    <scope>NUCLEOTIDE SEQUENCE [LARGE SCALE GENOMIC DNA]</scope>
    <source>
        <strain evidence="2 3">KCTC42998</strain>
    </source>
</reference>
<sequence>MFSCNPVFAPVLEIGPEIRYIDLWGGRGRGGSHFATEMALALLGQAAYFRGYFMRATYKDIRESLWQDFRDRFDDQVEKGLIDEQDYYISDATMTAIHRPTGNMLKPKGFRKSDKGRTAKLKSLAGATHVFIEECEEVEELEFMQLDDSLRTTKSPIRIFRIFNPPKKNHWIMKGWYNLTESKQKGYYVAKPKQLPGFLSIFSTYHYNSTNLNPTTIQNFEGYRVKQPEYYWTTVRGLISEGAKGRVYSGWKPITAKEWDEIDATPYGGLDFGYSNDPVAAVGIKRKGNNRYIKPLIYETELDDEALAKRLKELGCGSWEFFCDSDEPKSIDQLKKYGINAKGAAKGKGSRNVGIKNLKACVVHYVETDEDFAFEYQEYRWALDADKNPTDSVVEKHDHYMDATRYGEAGRDGKIVGKGKVKSIKYSKPALT</sequence>
<protein>
    <recommendedName>
        <fullName evidence="1">Phage terminase large subunit N-terminal domain-containing protein</fullName>
    </recommendedName>
</protein>
<proteinExistence type="predicted"/>
<dbReference type="Proteomes" id="UP000274271">
    <property type="component" value="Unassembled WGS sequence"/>
</dbReference>
<dbReference type="Gene3D" id="3.40.50.300">
    <property type="entry name" value="P-loop containing nucleotide triphosphate hydrolases"/>
    <property type="match status" value="1"/>
</dbReference>